<sequence>MYKCTFTSTHLFLLEFCPKFAKPFIGASLFGQNSKKKCIFDSNTSSQMDGRMHKQTKRRLYDYTNLKNFPYMYVSTQFFYTAQDGPNRTLSYGNTLSGKNGCSPKAQL</sequence>
<dbReference type="EMBL" id="GEZM01001596">
    <property type="protein sequence ID" value="JAV97649.1"/>
    <property type="molecule type" value="Transcribed_RNA"/>
</dbReference>
<accession>A0A1Y1NIF7</accession>
<dbReference type="EMBL" id="GEZM01001598">
    <property type="protein sequence ID" value="JAV97645.1"/>
    <property type="molecule type" value="Transcribed_RNA"/>
</dbReference>
<proteinExistence type="predicted"/>
<reference evidence="1" key="1">
    <citation type="journal article" date="2016" name="Sci. Rep.">
        <title>Molecular characterization of firefly nuptial gifts: a multi-omics approach sheds light on postcopulatory sexual selection.</title>
        <authorList>
            <person name="Al-Wathiqui N."/>
            <person name="Fallon T.R."/>
            <person name="South A."/>
            <person name="Weng J.K."/>
            <person name="Lewis S.M."/>
        </authorList>
    </citation>
    <scope>NUCLEOTIDE SEQUENCE</scope>
</reference>
<name>A0A1Y1NIF7_PHOPY</name>
<dbReference type="EMBL" id="GEZM01001603">
    <property type="protein sequence ID" value="JAV97641.1"/>
    <property type="molecule type" value="Transcribed_RNA"/>
</dbReference>
<evidence type="ECO:0000313" key="1">
    <source>
        <dbReference type="EMBL" id="JAV97641.1"/>
    </source>
</evidence>
<dbReference type="EMBL" id="GEZM01001605">
    <property type="protein sequence ID" value="JAV97637.1"/>
    <property type="molecule type" value="Transcribed_RNA"/>
</dbReference>
<dbReference type="AlphaFoldDB" id="A0A1Y1NIF7"/>
<protein>
    <submittedName>
        <fullName evidence="1">Uncharacterized protein</fullName>
    </submittedName>
</protein>
<organism evidence="1">
    <name type="scientific">Photinus pyralis</name>
    <name type="common">Common eastern firefly</name>
    <name type="synonym">Lampyris pyralis</name>
    <dbReference type="NCBI Taxonomy" id="7054"/>
    <lineage>
        <taxon>Eukaryota</taxon>
        <taxon>Metazoa</taxon>
        <taxon>Ecdysozoa</taxon>
        <taxon>Arthropoda</taxon>
        <taxon>Hexapoda</taxon>
        <taxon>Insecta</taxon>
        <taxon>Pterygota</taxon>
        <taxon>Neoptera</taxon>
        <taxon>Endopterygota</taxon>
        <taxon>Coleoptera</taxon>
        <taxon>Polyphaga</taxon>
        <taxon>Elateriformia</taxon>
        <taxon>Elateroidea</taxon>
        <taxon>Lampyridae</taxon>
        <taxon>Lampyrinae</taxon>
        <taxon>Photinus</taxon>
    </lineage>
</organism>